<sequence length="1550" mass="169096">MTMTGILSLAIPAGVTGDWLMLLLDASVKGLAILTIAGVVTLLMRKISAAERQLVWVVAMAALLILPVVSAALPGWQVLPSWRQAAPPPTPEPAPQVTASQQPQSPPLIPAVTEPSASGHTSAAPVVHNAASPTIPAAPQEMSAPPAGTIMTWVLAIWAIGVAVCLAPMVLGRVSLWRLRRGAHALTDAWSALLKQTSEQLGVGRRVTLLRSDRCTMPMVWGVFRVRLLLPAEATDWSAQRRQIVLLHELAHVKRWDCLVKIITQLACGAYWFNPLAWLAAKRIGSEGERACDDLVLAAGNRPSDYAEHLVEISSGLQAGRLAVHSSIAMVRPAKLEGRVRAILNPARIRRATRRRAILIAAALAVGIIIPLACIQSEETLEIPPNTPVRYENLAAEKTVTVEGPLADRILHRLNEGPDRAERGVAMSMDTRKYLHIEERTFQVHGSDLILMDDWGVREWVIDDIEATLEALIPQAAAGDHDEAGTTFLAYVGSFEVTMPGRDIPHLEKLPDDVYEDVLRLKESDEALYQRLVCAQLMKYDDFYQRNFRQSHSLISPSEFEAGQHAVDGNNKFFLLRCFMEFSGTKIYPDEDLFPSNTVRDWYEANMPAASVDVLLVDEQGQPAVDIRLRLMGEQTWPATNVLAVGGPTGMEGRYRFTEIPTGLSCWFEVHQVGVSEPFVFENAGSYVVTLKHIPGDSGQTGTLAIVEQVLSKVEIKIESERTTFRTGESITFGITIQNLTPQEIAAPLTYWSASVLLDGEEFTRLPEHIGDWNGPGVILPDGGYFGTGLTLSDYGIGDEVLTIGEHEIAVKIENDVSNVLTITIEEDSYSEVPVPLIEAPERPAGTDTETPMSVPAPTLRPGRMDGWRFVATVGGLDRITHTHLRSLLSARGIDCGLGGSRAYAVTVPEADHSEAIKVIKEDLRQRKYNITLHTGGEDLTFSIPDSDWQTSEPGRLHADLLSDDDFAAATDIGALLRSPEVMADVLAFPYVVRIKSLQREYLDSEQNVRIGHQFEIELAVKADEEIGGKRLRFQVWDQGKQLQHLGSNEWGHGSRSEVDRNKEEYDKRPADGEDVTIDGDDPLALVAELRNSDVVWDGTYVGLQPTIKGDVATRLLGLGDRAAPALRQALASPDKFASAHVLLTKIGGLGYKSSASHWNGLQVTLHADGTVDLHPQQIDTIRAMWQTAPDVTPSAGAPADRPVSRTFNSQLPLSVSVAIAKGYGKSWAVTDTIGVTPSVTPIELPEGRPWFVIPRGRVDMTKLRRELRSQRIPGLWLSRATDDDLAHLKGLKHLQWLDLSHSKITDAGLVHLKALTGLRTLLLPNCEGITDAGIAHLSRLTGLKRLDLRSTNITDAGLAHLQGLTDLKELDISATKITDAGLVHLAGMTHLEWLDVSLTRITDAGAAHLKGLTSLKELDISGTSITDASLAHLAAMPHLAWLDLNATGVGNMGLAYMGNLKSLKWLNLAYTKITDDDLASLKSLKGLEQLFLYDTKITNAGLAHLKGLTSLQKVDLSDTNVTARGAGQLRRALPSANIVWPNPHESLLP</sequence>
<feature type="domain" description="Peptidase M56" evidence="3">
    <location>
        <begin position="25"/>
        <end position="343"/>
    </location>
</feature>
<proteinExistence type="predicted"/>
<keyword evidence="2" id="KW-0812">Transmembrane</keyword>
<dbReference type="EMBL" id="LAZR01000154">
    <property type="protein sequence ID" value="KKN85878.1"/>
    <property type="molecule type" value="Genomic_DNA"/>
</dbReference>
<evidence type="ECO:0000256" key="1">
    <source>
        <dbReference type="SAM" id="MobiDB-lite"/>
    </source>
</evidence>
<dbReference type="Pfam" id="PF05569">
    <property type="entry name" value="Peptidase_M56"/>
    <property type="match status" value="1"/>
</dbReference>
<feature type="region of interest" description="Disordered" evidence="1">
    <location>
        <begin position="84"/>
        <end position="124"/>
    </location>
</feature>
<dbReference type="Gene3D" id="3.80.10.10">
    <property type="entry name" value="Ribonuclease Inhibitor"/>
    <property type="match status" value="2"/>
</dbReference>
<feature type="transmembrane region" description="Helical" evidence="2">
    <location>
        <begin position="20"/>
        <end position="42"/>
    </location>
</feature>
<dbReference type="Pfam" id="PF13855">
    <property type="entry name" value="LRR_8"/>
    <property type="match status" value="1"/>
</dbReference>
<feature type="transmembrane region" description="Helical" evidence="2">
    <location>
        <begin position="54"/>
        <end position="73"/>
    </location>
</feature>
<keyword evidence="2" id="KW-0472">Membrane</keyword>
<dbReference type="InterPro" id="IPR006553">
    <property type="entry name" value="Leu-rich_rpt_Cys-con_subtyp"/>
</dbReference>
<protein>
    <recommendedName>
        <fullName evidence="3">Peptidase M56 domain-containing protein</fullName>
    </recommendedName>
</protein>
<feature type="transmembrane region" description="Helical" evidence="2">
    <location>
        <begin position="150"/>
        <end position="171"/>
    </location>
</feature>
<gene>
    <name evidence="4" type="ORF">LCGC14_0274960</name>
</gene>
<evidence type="ECO:0000313" key="4">
    <source>
        <dbReference type="EMBL" id="KKN85878.1"/>
    </source>
</evidence>
<dbReference type="InterPro" id="IPR032675">
    <property type="entry name" value="LRR_dom_sf"/>
</dbReference>
<dbReference type="CDD" id="cd07341">
    <property type="entry name" value="M56_BlaR1_MecR1_like"/>
    <property type="match status" value="1"/>
</dbReference>
<dbReference type="PANTHER" id="PTHR34978:SF3">
    <property type="entry name" value="SLR0241 PROTEIN"/>
    <property type="match status" value="1"/>
</dbReference>
<accession>A0A0F9X322</accession>
<dbReference type="SMART" id="SM00368">
    <property type="entry name" value="LRR_RI"/>
    <property type="match status" value="6"/>
</dbReference>
<dbReference type="SMART" id="SM00367">
    <property type="entry name" value="LRR_CC"/>
    <property type="match status" value="4"/>
</dbReference>
<dbReference type="InterPro" id="IPR001611">
    <property type="entry name" value="Leu-rich_rpt"/>
</dbReference>
<dbReference type="InterPro" id="IPR008756">
    <property type="entry name" value="Peptidase_M56"/>
</dbReference>
<feature type="region of interest" description="Disordered" evidence="1">
    <location>
        <begin position="1047"/>
        <end position="1078"/>
    </location>
</feature>
<evidence type="ECO:0000256" key="2">
    <source>
        <dbReference type="SAM" id="Phobius"/>
    </source>
</evidence>
<dbReference type="PANTHER" id="PTHR34978">
    <property type="entry name" value="POSSIBLE SENSOR-TRANSDUCER PROTEIN BLAR"/>
    <property type="match status" value="1"/>
</dbReference>
<comment type="caution">
    <text evidence="4">The sequence shown here is derived from an EMBL/GenBank/DDBJ whole genome shotgun (WGS) entry which is preliminary data.</text>
</comment>
<feature type="compositionally biased region" description="Basic and acidic residues" evidence="1">
    <location>
        <begin position="1053"/>
        <end position="1072"/>
    </location>
</feature>
<dbReference type="InterPro" id="IPR052173">
    <property type="entry name" value="Beta-lactam_resp_regulator"/>
</dbReference>
<dbReference type="Pfam" id="PF13516">
    <property type="entry name" value="LRR_6"/>
    <property type="match status" value="3"/>
</dbReference>
<keyword evidence="2" id="KW-1133">Transmembrane helix</keyword>
<dbReference type="SUPFAM" id="SSF52047">
    <property type="entry name" value="RNI-like"/>
    <property type="match status" value="1"/>
</dbReference>
<evidence type="ECO:0000259" key="3">
    <source>
        <dbReference type="Pfam" id="PF05569"/>
    </source>
</evidence>
<feature type="transmembrane region" description="Helical" evidence="2">
    <location>
        <begin position="357"/>
        <end position="373"/>
    </location>
</feature>
<name>A0A0F9X322_9ZZZZ</name>
<reference evidence="4" key="1">
    <citation type="journal article" date="2015" name="Nature">
        <title>Complex archaea that bridge the gap between prokaryotes and eukaryotes.</title>
        <authorList>
            <person name="Spang A."/>
            <person name="Saw J.H."/>
            <person name="Jorgensen S.L."/>
            <person name="Zaremba-Niedzwiedzka K."/>
            <person name="Martijn J."/>
            <person name="Lind A.E."/>
            <person name="van Eijk R."/>
            <person name="Schleper C."/>
            <person name="Guy L."/>
            <person name="Ettema T.J."/>
        </authorList>
    </citation>
    <scope>NUCLEOTIDE SEQUENCE</scope>
</reference>
<organism evidence="4">
    <name type="scientific">marine sediment metagenome</name>
    <dbReference type="NCBI Taxonomy" id="412755"/>
    <lineage>
        <taxon>unclassified sequences</taxon>
        <taxon>metagenomes</taxon>
        <taxon>ecological metagenomes</taxon>
    </lineage>
</organism>